<keyword evidence="7" id="KW-0275">Fatty acid biosynthesis</keyword>
<keyword evidence="6" id="KW-0443">Lipid metabolism</keyword>
<name>A0A6A1WBR0_9ROSI</name>
<accession>A0A6A1WBR0</accession>
<evidence type="ECO:0000313" key="8">
    <source>
        <dbReference type="EMBL" id="KAB1221407.1"/>
    </source>
</evidence>
<proteinExistence type="inferred from homology"/>
<dbReference type="SUPFAM" id="SSF51735">
    <property type="entry name" value="NAD(P)-binding Rossmann-fold domains"/>
    <property type="match status" value="1"/>
</dbReference>
<comment type="similarity">
    <text evidence="2">Belongs to the short-chain dehydrogenases/reductases (SDR) family. FabI subfamily.</text>
</comment>
<dbReference type="AlphaFoldDB" id="A0A6A1WBR0"/>
<evidence type="ECO:0000313" key="9">
    <source>
        <dbReference type="Proteomes" id="UP000516437"/>
    </source>
</evidence>
<keyword evidence="5" id="KW-0560">Oxidoreductase</keyword>
<dbReference type="Gene3D" id="1.10.8.400">
    <property type="entry name" value="Enoyl acyl carrier protein reductase"/>
    <property type="match status" value="1"/>
</dbReference>
<gene>
    <name evidence="8" type="ORF">CJ030_MR2G013131</name>
</gene>
<evidence type="ECO:0000256" key="6">
    <source>
        <dbReference type="ARBA" id="ARBA00023098"/>
    </source>
</evidence>
<sequence>MEITATTSGLLLAAARRSISSYPSLFKRSVRSFSNDATPEAIENKPASDLAIDLRGKRAFIAGLADTKGYGWAISKALAAAGAEILVGTSVLAFQKVNCSLLCRGSEEILQLPSGSRMKIPKVYALEAAIDNPEDVAYNKVIKTNQNYTMHSKWTVQEVVQSVKHDWGSIDIIVHSIEECPEVVALIGGSAISLTYTASQSIIPGYGGGMTSAKAALESDTRVLAFEAGRRQGIRVNTISAGPQRILGAKSSVFIDRMIEYSSTNAPLKKELSAGDSKRKWWNDRTQWAFLASPLASAITGAVIHVDNGMNAMGAALPLSFFGGDPVFSNYAV</sequence>
<comment type="pathway">
    <text evidence="1">Lipid metabolism.</text>
</comment>
<keyword evidence="9" id="KW-1185">Reference proteome</keyword>
<keyword evidence="3" id="KW-0444">Lipid biosynthesis</keyword>
<dbReference type="Pfam" id="PF13561">
    <property type="entry name" value="adh_short_C2"/>
    <property type="match status" value="1"/>
</dbReference>
<evidence type="ECO:0000256" key="4">
    <source>
        <dbReference type="ARBA" id="ARBA00022832"/>
    </source>
</evidence>
<reference evidence="8 9" key="1">
    <citation type="journal article" date="2019" name="Plant Biotechnol. J.">
        <title>The red bayberry genome and genetic basis of sex determination.</title>
        <authorList>
            <person name="Jia H.M."/>
            <person name="Jia H.J."/>
            <person name="Cai Q.L."/>
            <person name="Wang Y."/>
            <person name="Zhao H.B."/>
            <person name="Yang W.F."/>
            <person name="Wang G.Y."/>
            <person name="Li Y.H."/>
            <person name="Zhan D.L."/>
            <person name="Shen Y.T."/>
            <person name="Niu Q.F."/>
            <person name="Chang L."/>
            <person name="Qiu J."/>
            <person name="Zhao L."/>
            <person name="Xie H.B."/>
            <person name="Fu W.Y."/>
            <person name="Jin J."/>
            <person name="Li X.W."/>
            <person name="Jiao Y."/>
            <person name="Zhou C.C."/>
            <person name="Tu T."/>
            <person name="Chai C.Y."/>
            <person name="Gao J.L."/>
            <person name="Fan L.J."/>
            <person name="van de Weg E."/>
            <person name="Wang J.Y."/>
            <person name="Gao Z.S."/>
        </authorList>
    </citation>
    <scope>NUCLEOTIDE SEQUENCE [LARGE SCALE GENOMIC DNA]</scope>
    <source>
        <tissue evidence="8">Leaves</tissue>
    </source>
</reference>
<dbReference type="GO" id="GO:0006633">
    <property type="term" value="P:fatty acid biosynthetic process"/>
    <property type="evidence" value="ECO:0007669"/>
    <property type="project" value="UniProtKB-KW"/>
</dbReference>
<evidence type="ECO:0000256" key="1">
    <source>
        <dbReference type="ARBA" id="ARBA00005189"/>
    </source>
</evidence>
<dbReference type="InterPro" id="IPR014358">
    <property type="entry name" value="Enoyl-ACP_Rdtase_NADH"/>
</dbReference>
<dbReference type="InterPro" id="IPR036291">
    <property type="entry name" value="NAD(P)-bd_dom_sf"/>
</dbReference>
<evidence type="ECO:0000256" key="2">
    <source>
        <dbReference type="ARBA" id="ARBA00009233"/>
    </source>
</evidence>
<comment type="caution">
    <text evidence="8">The sequence shown here is derived from an EMBL/GenBank/DDBJ whole genome shotgun (WGS) entry which is preliminary data.</text>
</comment>
<organism evidence="8 9">
    <name type="scientific">Morella rubra</name>
    <name type="common">Chinese bayberry</name>
    <dbReference type="NCBI Taxonomy" id="262757"/>
    <lineage>
        <taxon>Eukaryota</taxon>
        <taxon>Viridiplantae</taxon>
        <taxon>Streptophyta</taxon>
        <taxon>Embryophyta</taxon>
        <taxon>Tracheophyta</taxon>
        <taxon>Spermatophyta</taxon>
        <taxon>Magnoliopsida</taxon>
        <taxon>eudicotyledons</taxon>
        <taxon>Gunneridae</taxon>
        <taxon>Pentapetalae</taxon>
        <taxon>rosids</taxon>
        <taxon>fabids</taxon>
        <taxon>Fagales</taxon>
        <taxon>Myricaceae</taxon>
        <taxon>Morella</taxon>
    </lineage>
</organism>
<evidence type="ECO:0000256" key="3">
    <source>
        <dbReference type="ARBA" id="ARBA00022516"/>
    </source>
</evidence>
<dbReference type="InterPro" id="IPR002347">
    <property type="entry name" value="SDR_fam"/>
</dbReference>
<evidence type="ECO:0000256" key="5">
    <source>
        <dbReference type="ARBA" id="ARBA00023002"/>
    </source>
</evidence>
<protein>
    <submittedName>
        <fullName evidence="8">Enoyl-[acyl-carrier-protein] reductase [NADH], chloroplastic</fullName>
    </submittedName>
</protein>
<keyword evidence="4" id="KW-0276">Fatty acid metabolism</keyword>
<dbReference type="PANTHER" id="PTHR43159:SF2">
    <property type="entry name" value="ENOYL-[ACYL-CARRIER-PROTEIN] REDUCTASE [NADH], CHLOROPLASTIC"/>
    <property type="match status" value="1"/>
</dbReference>
<dbReference type="PANTHER" id="PTHR43159">
    <property type="entry name" value="ENOYL-[ACYL-CARRIER-PROTEIN] REDUCTASE"/>
    <property type="match status" value="1"/>
</dbReference>
<dbReference type="Proteomes" id="UP000516437">
    <property type="component" value="Chromosome 2"/>
</dbReference>
<dbReference type="GO" id="GO:0004318">
    <property type="term" value="F:enoyl-[acyl-carrier-protein] reductase (NADH) activity"/>
    <property type="evidence" value="ECO:0007669"/>
    <property type="project" value="InterPro"/>
</dbReference>
<evidence type="ECO:0000256" key="7">
    <source>
        <dbReference type="ARBA" id="ARBA00023160"/>
    </source>
</evidence>
<dbReference type="EMBL" id="RXIC02000020">
    <property type="protein sequence ID" value="KAB1221407.1"/>
    <property type="molecule type" value="Genomic_DNA"/>
</dbReference>
<dbReference type="OrthoDB" id="417891at2759"/>
<dbReference type="Gene3D" id="3.40.50.720">
    <property type="entry name" value="NAD(P)-binding Rossmann-like Domain"/>
    <property type="match status" value="2"/>
</dbReference>